<keyword evidence="2" id="KW-1185">Reference proteome</keyword>
<dbReference type="EMBL" id="JAMTCO010000008">
    <property type="protein sequence ID" value="MCP2270875.1"/>
    <property type="molecule type" value="Genomic_DNA"/>
</dbReference>
<organism evidence="1 2">
    <name type="scientific">Actinokineospora diospyrosa</name>
    <dbReference type="NCBI Taxonomy" id="103728"/>
    <lineage>
        <taxon>Bacteria</taxon>
        <taxon>Bacillati</taxon>
        <taxon>Actinomycetota</taxon>
        <taxon>Actinomycetes</taxon>
        <taxon>Pseudonocardiales</taxon>
        <taxon>Pseudonocardiaceae</taxon>
        <taxon>Actinokineospora</taxon>
    </lineage>
</organism>
<gene>
    <name evidence="1" type="ORF">LV75_003387</name>
</gene>
<dbReference type="RefSeq" id="WP_253887839.1">
    <property type="nucleotide sequence ID" value="NZ_BAAAVB010000013.1"/>
</dbReference>
<name>A0ABT1IE22_9PSEU</name>
<protein>
    <submittedName>
        <fullName evidence="1">Uncharacterized protein</fullName>
    </submittedName>
</protein>
<evidence type="ECO:0000313" key="1">
    <source>
        <dbReference type="EMBL" id="MCP2270875.1"/>
    </source>
</evidence>
<proteinExistence type="predicted"/>
<sequence>MNTIVNRLISAFRSRNQPRPPGVPYLSKDLDDLTRCVKAVATALEQDRLGSGPEIDNLDDTATTVITSLRWLAQHPSS</sequence>
<dbReference type="Proteomes" id="UP001205185">
    <property type="component" value="Unassembled WGS sequence"/>
</dbReference>
<comment type="caution">
    <text evidence="1">The sequence shown here is derived from an EMBL/GenBank/DDBJ whole genome shotgun (WGS) entry which is preliminary data.</text>
</comment>
<evidence type="ECO:0000313" key="2">
    <source>
        <dbReference type="Proteomes" id="UP001205185"/>
    </source>
</evidence>
<accession>A0ABT1IE22</accession>
<reference evidence="1 2" key="1">
    <citation type="submission" date="2022-06" db="EMBL/GenBank/DDBJ databases">
        <title>Genomic Encyclopedia of Archaeal and Bacterial Type Strains, Phase II (KMG-II): from individual species to whole genera.</title>
        <authorList>
            <person name="Goeker M."/>
        </authorList>
    </citation>
    <scope>NUCLEOTIDE SEQUENCE [LARGE SCALE GENOMIC DNA]</scope>
    <source>
        <strain evidence="1 2">DSM 44255</strain>
    </source>
</reference>